<evidence type="ECO:0000256" key="7">
    <source>
        <dbReference type="SAM" id="MobiDB-lite"/>
    </source>
</evidence>
<evidence type="ECO:0000313" key="12">
    <source>
        <dbReference type="Proteomes" id="UP000617634"/>
    </source>
</evidence>
<protein>
    <recommendedName>
        <fullName evidence="3">beta-glucosidase</fullName>
        <ecNumber evidence="3">3.2.1.21</ecNumber>
    </recommendedName>
</protein>
<evidence type="ECO:0000256" key="6">
    <source>
        <dbReference type="ARBA" id="ARBA00023295"/>
    </source>
</evidence>
<feature type="signal peptide" evidence="8">
    <location>
        <begin position="1"/>
        <end position="33"/>
    </location>
</feature>
<dbReference type="AlphaFoldDB" id="A0A931MMQ9"/>
<dbReference type="InterPro" id="IPR017853">
    <property type="entry name" value="GH"/>
</dbReference>
<dbReference type="EC" id="3.2.1.21" evidence="3"/>
<dbReference type="Gene3D" id="3.40.50.1700">
    <property type="entry name" value="Glycoside hydrolase family 3 C-terminal domain"/>
    <property type="match status" value="1"/>
</dbReference>
<feature type="domain" description="Glycoside hydrolase family 3 N-terminal" evidence="9">
    <location>
        <begin position="136"/>
        <end position="447"/>
    </location>
</feature>
<dbReference type="SUPFAM" id="SSF51445">
    <property type="entry name" value="(Trans)glycosidases"/>
    <property type="match status" value="1"/>
</dbReference>
<name>A0A931MMQ9_9SPHN</name>
<dbReference type="GO" id="GO:0008422">
    <property type="term" value="F:beta-glucosidase activity"/>
    <property type="evidence" value="ECO:0007669"/>
    <property type="project" value="UniProtKB-EC"/>
</dbReference>
<feature type="region of interest" description="Disordered" evidence="7">
    <location>
        <begin position="626"/>
        <end position="650"/>
    </location>
</feature>
<comment type="catalytic activity">
    <reaction evidence="1">
        <text>Hydrolysis of terminal, non-reducing beta-D-glucosyl residues with release of beta-D-glucose.</text>
        <dbReference type="EC" id="3.2.1.21"/>
    </reaction>
</comment>
<keyword evidence="12" id="KW-1185">Reference proteome</keyword>
<keyword evidence="5 11" id="KW-0378">Hydrolase</keyword>
<dbReference type="InterPro" id="IPR002772">
    <property type="entry name" value="Glyco_hydro_3_C"/>
</dbReference>
<comment type="caution">
    <text evidence="11">The sequence shown here is derived from an EMBL/GenBank/DDBJ whole genome shotgun (WGS) entry which is preliminary data.</text>
</comment>
<dbReference type="RefSeq" id="WP_197165770.1">
    <property type="nucleotide sequence ID" value="NZ_JADZGI010000003.1"/>
</dbReference>
<dbReference type="Pfam" id="PF00933">
    <property type="entry name" value="Glyco_hydro_3"/>
    <property type="match status" value="1"/>
</dbReference>
<evidence type="ECO:0000256" key="4">
    <source>
        <dbReference type="ARBA" id="ARBA00022729"/>
    </source>
</evidence>
<feature type="chain" id="PRO_5037853161" description="beta-glucosidase" evidence="8">
    <location>
        <begin position="34"/>
        <end position="671"/>
    </location>
</feature>
<evidence type="ECO:0000259" key="9">
    <source>
        <dbReference type="Pfam" id="PF00933"/>
    </source>
</evidence>
<dbReference type="Proteomes" id="UP000617634">
    <property type="component" value="Unassembled WGS sequence"/>
</dbReference>
<evidence type="ECO:0000256" key="8">
    <source>
        <dbReference type="SAM" id="SignalP"/>
    </source>
</evidence>
<dbReference type="Pfam" id="PF01915">
    <property type="entry name" value="Glyco_hydro_3_C"/>
    <property type="match status" value="1"/>
</dbReference>
<dbReference type="InterPro" id="IPR036881">
    <property type="entry name" value="Glyco_hydro_3_C_sf"/>
</dbReference>
<dbReference type="InterPro" id="IPR036962">
    <property type="entry name" value="Glyco_hydro_3_N_sf"/>
</dbReference>
<evidence type="ECO:0000256" key="5">
    <source>
        <dbReference type="ARBA" id="ARBA00022801"/>
    </source>
</evidence>
<organism evidence="11 12">
    <name type="scientific">Novosphingobium aureum</name>
    <dbReference type="NCBI Taxonomy" id="2792964"/>
    <lineage>
        <taxon>Bacteria</taxon>
        <taxon>Pseudomonadati</taxon>
        <taxon>Pseudomonadota</taxon>
        <taxon>Alphaproteobacteria</taxon>
        <taxon>Sphingomonadales</taxon>
        <taxon>Sphingomonadaceae</taxon>
        <taxon>Novosphingobium</taxon>
    </lineage>
</organism>
<comment type="similarity">
    <text evidence="2">Belongs to the glycosyl hydrolase 3 family.</text>
</comment>
<evidence type="ECO:0000256" key="1">
    <source>
        <dbReference type="ARBA" id="ARBA00000448"/>
    </source>
</evidence>
<feature type="domain" description="Glycoside hydrolase family 3 C-terminal" evidence="10">
    <location>
        <begin position="523"/>
        <end position="659"/>
    </location>
</feature>
<dbReference type="Gene3D" id="3.20.20.300">
    <property type="entry name" value="Glycoside hydrolase, family 3, N-terminal domain"/>
    <property type="match status" value="1"/>
</dbReference>
<evidence type="ECO:0000256" key="2">
    <source>
        <dbReference type="ARBA" id="ARBA00005336"/>
    </source>
</evidence>
<evidence type="ECO:0000259" key="10">
    <source>
        <dbReference type="Pfam" id="PF01915"/>
    </source>
</evidence>
<dbReference type="GO" id="GO:0009251">
    <property type="term" value="P:glucan catabolic process"/>
    <property type="evidence" value="ECO:0007669"/>
    <property type="project" value="TreeGrafter"/>
</dbReference>
<dbReference type="PANTHER" id="PTHR30620">
    <property type="entry name" value="PERIPLASMIC BETA-GLUCOSIDASE-RELATED"/>
    <property type="match status" value="1"/>
</dbReference>
<gene>
    <name evidence="11" type="ORF">I5E68_15760</name>
</gene>
<dbReference type="EMBL" id="JADZGI010000003">
    <property type="protein sequence ID" value="MBH0114401.1"/>
    <property type="molecule type" value="Genomic_DNA"/>
</dbReference>
<dbReference type="PRINTS" id="PR00133">
    <property type="entry name" value="GLHYDRLASE3"/>
</dbReference>
<dbReference type="InterPro" id="IPR051915">
    <property type="entry name" value="Cellulose_Degrad_GH3"/>
</dbReference>
<evidence type="ECO:0000313" key="11">
    <source>
        <dbReference type="EMBL" id="MBH0114401.1"/>
    </source>
</evidence>
<dbReference type="SUPFAM" id="SSF52279">
    <property type="entry name" value="Beta-D-glucan exohydrolase, C-terminal domain"/>
    <property type="match status" value="1"/>
</dbReference>
<keyword evidence="6" id="KW-0326">Glycosidase</keyword>
<dbReference type="InterPro" id="IPR001764">
    <property type="entry name" value="Glyco_hydro_3_N"/>
</dbReference>
<dbReference type="PANTHER" id="PTHR30620:SF16">
    <property type="entry name" value="LYSOSOMAL BETA GLUCOSIDASE"/>
    <property type="match status" value="1"/>
</dbReference>
<reference evidence="11" key="1">
    <citation type="submission" date="2020-11" db="EMBL/GenBank/DDBJ databases">
        <title>Novosphingobium aureum sp. nov., a marine bacterium isolated from sediment of a salt flat.</title>
        <authorList>
            <person name="Yoo Y."/>
            <person name="Kim J.-J."/>
        </authorList>
    </citation>
    <scope>NUCLEOTIDE SEQUENCE</scope>
    <source>
        <strain evidence="11">YJ-S2-02</strain>
    </source>
</reference>
<evidence type="ECO:0000256" key="3">
    <source>
        <dbReference type="ARBA" id="ARBA00012744"/>
    </source>
</evidence>
<accession>A0A931MMQ9</accession>
<keyword evidence="4 8" id="KW-0732">Signal</keyword>
<sequence>MIAHALRHRRKGRALLGAVAALGLMGAGQGAPAESEQPTITAREKGVLTRDALHFHDLSGDGKLQPYEDWRLSPEARAKDLVARMTLREKAGLMMHGTPPTADGSFRGNWDVEGMRQAIERDQIRFFIHRMSGDIREMAELTNAAQEIAEASRLGVPLVFSSDTRNTLREVLGVSVAPKGFTRWPEALGLGAIGDADLVRKLSQVAAREYKAIGIRMALSPQADLFTEPRWFRGNATFGDRPEQVAPLVKAFVEGYQGSSQGLQRGGVATVVKHWGGYGAQVDGLDSHNPYGKYMAITEASWRNHLSAFEGAFSVRTAAVMPTYSLPTPGMTIAGKPVEPVAVGFNKQMLDDTLRGEYRFDGFVMSDWLITADCPRECREGTFEIDKLGMPWGVEALSVAERFAKGIAAGEDQFGGVMDTDVIVGLVESGKVTQSRIDLSARRIAKVMFELGLFENAYVDAAASPAQVGTPEALALGLEAQHRSVVLLENTGALLPLDPARHRKAWLVGIDAEAARAAGFEPVAEPRDADIALVRAETPFTSHPGYFFGSSAHEGALTMGPGTEGYDAVARARAAGVPVVLDVYLDRPAVLTEVRPMVAAMTGNYGITDQAFLDIVTGKASPQGRLPIELPSSDAAVEAQRADLPSDSADPLYPAGFGLRFPAKESIRDSR</sequence>
<proteinExistence type="inferred from homology"/>